<dbReference type="InterPro" id="IPR005545">
    <property type="entry name" value="YCII"/>
</dbReference>
<evidence type="ECO:0000313" key="5">
    <source>
        <dbReference type="Proteomes" id="UP000183760"/>
    </source>
</evidence>
<reference evidence="4 5" key="1">
    <citation type="submission" date="2016-10" db="EMBL/GenBank/DDBJ databases">
        <authorList>
            <person name="Varghese N."/>
            <person name="Submissions S."/>
        </authorList>
    </citation>
    <scope>NUCLEOTIDE SEQUENCE [LARGE SCALE GENOMIC DNA]</scope>
    <source>
        <strain evidence="4 5">DSM 16525</strain>
    </source>
</reference>
<comment type="similarity">
    <text evidence="1">Belongs to the YciI family.</text>
</comment>
<evidence type="ECO:0000259" key="2">
    <source>
        <dbReference type="Pfam" id="PF03795"/>
    </source>
</evidence>
<dbReference type="OrthoDB" id="9807535at2"/>
<accession>A0A511T7T1</accession>
<dbReference type="AlphaFoldDB" id="A0A511T7T1"/>
<dbReference type="InterPro" id="IPR011008">
    <property type="entry name" value="Dimeric_a/b-barrel"/>
</dbReference>
<dbReference type="Proteomes" id="UP000183760">
    <property type="component" value="Unassembled WGS sequence"/>
</dbReference>
<dbReference type="PANTHER" id="PTHR35174:SF4">
    <property type="entry name" value="BLL7163 PROTEIN"/>
    <property type="match status" value="1"/>
</dbReference>
<evidence type="ECO:0000313" key="4">
    <source>
        <dbReference type="EMBL" id="SEU34971.1"/>
    </source>
</evidence>
<dbReference type="Gene3D" id="3.30.70.1060">
    <property type="entry name" value="Dimeric alpha+beta barrel"/>
    <property type="match status" value="1"/>
</dbReference>
<dbReference type="SUPFAM" id="SSF54909">
    <property type="entry name" value="Dimeric alpha+beta barrel"/>
    <property type="match status" value="1"/>
</dbReference>
<feature type="domain" description="YCII-related" evidence="2">
    <location>
        <begin position="1"/>
        <end position="113"/>
    </location>
</feature>
<dbReference type="EMBL" id="FOIB01000010">
    <property type="protein sequence ID" value="SEU34971.1"/>
    <property type="molecule type" value="Genomic_DNA"/>
</dbReference>
<dbReference type="RefSeq" id="WP_046712488.1">
    <property type="nucleotide sequence ID" value="NZ_BJXR01000037.1"/>
</dbReference>
<protein>
    <submittedName>
        <fullName evidence="4">Uncharacterized conserved protein</fullName>
    </submittedName>
</protein>
<dbReference type="EMBL" id="BJXR01000037">
    <property type="protein sequence ID" value="GEN10231.1"/>
    <property type="molecule type" value="Genomic_DNA"/>
</dbReference>
<gene>
    <name evidence="3" type="ORF">MFU01_52680</name>
    <name evidence="4" type="ORF">SAMN05443572_110167</name>
</gene>
<reference evidence="3 6" key="2">
    <citation type="submission" date="2019-07" db="EMBL/GenBank/DDBJ databases">
        <title>Whole genome shotgun sequence of Myxococcus fulvus NBRC 100333.</title>
        <authorList>
            <person name="Hosoyama A."/>
            <person name="Uohara A."/>
            <person name="Ohji S."/>
            <person name="Ichikawa N."/>
        </authorList>
    </citation>
    <scope>NUCLEOTIDE SEQUENCE [LARGE SCALE GENOMIC DNA]</scope>
    <source>
        <strain evidence="3 6">NBRC 100333</strain>
    </source>
</reference>
<keyword evidence="5" id="KW-1185">Reference proteome</keyword>
<sequence length="118" mass="13351">MSFMLLMMEAPGKRQERPLEDGQKAYARMMAFQKTLQDKGVLVAGEALKPDDNAIRIESIDGRRKVSDGPFTESKEIIGGFFLLNCKSRDEALEYAHMCPMSDWGIVELREIANSCFE</sequence>
<evidence type="ECO:0000313" key="6">
    <source>
        <dbReference type="Proteomes" id="UP000321514"/>
    </source>
</evidence>
<dbReference type="Proteomes" id="UP000321514">
    <property type="component" value="Unassembled WGS sequence"/>
</dbReference>
<comment type="caution">
    <text evidence="3">The sequence shown here is derived from an EMBL/GenBank/DDBJ whole genome shotgun (WGS) entry which is preliminary data.</text>
</comment>
<dbReference type="Pfam" id="PF03795">
    <property type="entry name" value="YCII"/>
    <property type="match status" value="1"/>
</dbReference>
<evidence type="ECO:0000313" key="3">
    <source>
        <dbReference type="EMBL" id="GEN10231.1"/>
    </source>
</evidence>
<proteinExistence type="inferred from homology"/>
<organism evidence="3 6">
    <name type="scientific">Myxococcus fulvus</name>
    <dbReference type="NCBI Taxonomy" id="33"/>
    <lineage>
        <taxon>Bacteria</taxon>
        <taxon>Pseudomonadati</taxon>
        <taxon>Myxococcota</taxon>
        <taxon>Myxococcia</taxon>
        <taxon>Myxococcales</taxon>
        <taxon>Cystobacterineae</taxon>
        <taxon>Myxococcaceae</taxon>
        <taxon>Myxococcus</taxon>
    </lineage>
</organism>
<evidence type="ECO:0000256" key="1">
    <source>
        <dbReference type="ARBA" id="ARBA00007689"/>
    </source>
</evidence>
<dbReference type="PANTHER" id="PTHR35174">
    <property type="entry name" value="BLL7171 PROTEIN-RELATED"/>
    <property type="match status" value="1"/>
</dbReference>
<dbReference type="STRING" id="1334629.MFUL124B02_14170"/>
<name>A0A511T7T1_MYXFU</name>